<sequence>MTADIQTAAPQEESDFSFRKMKIAFAILVGTLFGSSILPFMAIMLLTLPMTEEFGWSRTQFSGGLTAMMLVGGCSAPFLGRMVDKIGARMMIICGTFIVGLITMAMSQQDGSLWQFYFGFAVLGFAGTTAIGYGKIIGALFNKHRGKALAIFGVESSIAGMFAPKLIQFLIDGYGWRGMFVGLGIIILSVIPILLLLLKEPEAPKIPDAAPGAEAGEAPGLTPMQAMKTRDFWFILLASVIAMAPAMGLQPHLIPFILSRGISIDTAVWMATLSQFAMGVGTIAGGFLMDKFETAKVAAPFSAMTALGLLFYLFLGAGTMGFSFLLLATIFIGFSGGAKRPMGTVFQLRFFGLKSFGSLIGIQTPFQTFCMGVSPLLVGMYFDKYGNYDLVFVILSVLMAITFLLYWFLGKYRFTQDLTPVERQTPVGAMTGANAAMKQGGA</sequence>
<feature type="transmembrane region" description="Helical" evidence="4">
    <location>
        <begin position="359"/>
        <end position="382"/>
    </location>
</feature>
<feature type="transmembrane region" description="Helical" evidence="4">
    <location>
        <begin position="23"/>
        <end position="48"/>
    </location>
</feature>
<dbReference type="InterPro" id="IPR036259">
    <property type="entry name" value="MFS_trans_sf"/>
</dbReference>
<evidence type="ECO:0000259" key="5">
    <source>
        <dbReference type="PROSITE" id="PS50850"/>
    </source>
</evidence>
<feature type="transmembrane region" description="Helical" evidence="4">
    <location>
        <begin position="179"/>
        <end position="198"/>
    </location>
</feature>
<evidence type="ECO:0000256" key="4">
    <source>
        <dbReference type="SAM" id="Phobius"/>
    </source>
</evidence>
<feature type="transmembrane region" description="Helical" evidence="4">
    <location>
        <begin position="266"/>
        <end position="288"/>
    </location>
</feature>
<dbReference type="PANTHER" id="PTHR11360:SF284">
    <property type="entry name" value="EG:103B4.3 PROTEIN-RELATED"/>
    <property type="match status" value="1"/>
</dbReference>
<dbReference type="Pfam" id="PF07690">
    <property type="entry name" value="MFS_1"/>
    <property type="match status" value="1"/>
</dbReference>
<keyword evidence="2 4" id="KW-1133">Transmembrane helix</keyword>
<comment type="caution">
    <text evidence="6">The sequence shown here is derived from an EMBL/GenBank/DDBJ whole genome shotgun (WGS) entry which is preliminary data.</text>
</comment>
<evidence type="ECO:0000313" key="6">
    <source>
        <dbReference type="EMBL" id="MFC6035763.1"/>
    </source>
</evidence>
<feature type="transmembrane region" description="Helical" evidence="4">
    <location>
        <begin position="388"/>
        <end position="409"/>
    </location>
</feature>
<name>A0ABW1KZ90_9PROT</name>
<dbReference type="InterPro" id="IPR050327">
    <property type="entry name" value="Proton-linked_MCT"/>
</dbReference>
<dbReference type="PROSITE" id="PS50850">
    <property type="entry name" value="MFS"/>
    <property type="match status" value="1"/>
</dbReference>
<evidence type="ECO:0000256" key="1">
    <source>
        <dbReference type="ARBA" id="ARBA00022692"/>
    </source>
</evidence>
<accession>A0ABW1KZ90</accession>
<keyword evidence="1 4" id="KW-0812">Transmembrane</keyword>
<dbReference type="Gene3D" id="1.20.1250.20">
    <property type="entry name" value="MFS general substrate transporter like domains"/>
    <property type="match status" value="2"/>
</dbReference>
<dbReference type="InterPro" id="IPR011701">
    <property type="entry name" value="MFS"/>
</dbReference>
<gene>
    <name evidence="6" type="ORF">ACFMB1_09430</name>
</gene>
<proteinExistence type="predicted"/>
<dbReference type="SUPFAM" id="SSF103473">
    <property type="entry name" value="MFS general substrate transporter"/>
    <property type="match status" value="1"/>
</dbReference>
<protein>
    <submittedName>
        <fullName evidence="6">MFS transporter</fullName>
    </submittedName>
</protein>
<dbReference type="EMBL" id="JBHPON010000001">
    <property type="protein sequence ID" value="MFC6035763.1"/>
    <property type="molecule type" value="Genomic_DNA"/>
</dbReference>
<reference evidence="6 7" key="1">
    <citation type="submission" date="2024-09" db="EMBL/GenBank/DDBJ databases">
        <authorList>
            <person name="Zhang Z.-H."/>
        </authorList>
    </citation>
    <scope>NUCLEOTIDE SEQUENCE [LARGE SCALE GENOMIC DNA]</scope>
    <source>
        <strain evidence="6 7">HHTR114</strain>
    </source>
</reference>
<feature type="transmembrane region" description="Helical" evidence="4">
    <location>
        <begin position="113"/>
        <end position="136"/>
    </location>
</feature>
<organism evidence="6 7">
    <name type="scientific">Hyphococcus aureus</name>
    <dbReference type="NCBI Taxonomy" id="2666033"/>
    <lineage>
        <taxon>Bacteria</taxon>
        <taxon>Pseudomonadati</taxon>
        <taxon>Pseudomonadota</taxon>
        <taxon>Alphaproteobacteria</taxon>
        <taxon>Parvularculales</taxon>
        <taxon>Parvularculaceae</taxon>
        <taxon>Hyphococcus</taxon>
    </lineage>
</organism>
<feature type="transmembrane region" description="Helical" evidence="4">
    <location>
        <begin position="148"/>
        <end position="167"/>
    </location>
</feature>
<dbReference type="InterPro" id="IPR020846">
    <property type="entry name" value="MFS_dom"/>
</dbReference>
<dbReference type="PANTHER" id="PTHR11360">
    <property type="entry name" value="MONOCARBOXYLATE TRANSPORTER"/>
    <property type="match status" value="1"/>
</dbReference>
<keyword evidence="7" id="KW-1185">Reference proteome</keyword>
<feature type="transmembrane region" description="Helical" evidence="4">
    <location>
        <begin position="86"/>
        <end position="107"/>
    </location>
</feature>
<dbReference type="Proteomes" id="UP001596116">
    <property type="component" value="Unassembled WGS sequence"/>
</dbReference>
<feature type="transmembrane region" description="Helical" evidence="4">
    <location>
        <begin position="321"/>
        <end position="338"/>
    </location>
</feature>
<feature type="transmembrane region" description="Helical" evidence="4">
    <location>
        <begin position="60"/>
        <end position="79"/>
    </location>
</feature>
<evidence type="ECO:0000313" key="7">
    <source>
        <dbReference type="Proteomes" id="UP001596116"/>
    </source>
</evidence>
<evidence type="ECO:0000256" key="3">
    <source>
        <dbReference type="ARBA" id="ARBA00023136"/>
    </source>
</evidence>
<feature type="transmembrane region" description="Helical" evidence="4">
    <location>
        <begin position="232"/>
        <end position="254"/>
    </location>
</feature>
<feature type="domain" description="Major facilitator superfamily (MFS) profile" evidence="5">
    <location>
        <begin position="23"/>
        <end position="414"/>
    </location>
</feature>
<evidence type="ECO:0000256" key="2">
    <source>
        <dbReference type="ARBA" id="ARBA00022989"/>
    </source>
</evidence>
<keyword evidence="3 4" id="KW-0472">Membrane</keyword>
<dbReference type="RefSeq" id="WP_379878679.1">
    <property type="nucleotide sequence ID" value="NZ_JBHPON010000001.1"/>
</dbReference>